<sequence>MVNGSVFLISVSDFLSLVYRNVRDFCALILYPATLTNSLISSSSFLVASLGFSMYSIMLSANSDSCTSSFLIWIPFISFSSVIAVAKTSKTMLNKSVVRVGNLVLCLILAEMLLVFHH</sequence>
<keyword evidence="3" id="KW-1185">Reference proteome</keyword>
<feature type="transmembrane region" description="Helical" evidence="1">
    <location>
        <begin position="98"/>
        <end position="116"/>
    </location>
</feature>
<accession>A0A8C9E6X9</accession>
<protein>
    <submittedName>
        <fullName evidence="2">Uncharacterized protein</fullName>
    </submittedName>
</protein>
<evidence type="ECO:0000313" key="2">
    <source>
        <dbReference type="Ensembl" id="ENSPSNP00000022180.1"/>
    </source>
</evidence>
<evidence type="ECO:0000313" key="3">
    <source>
        <dbReference type="Proteomes" id="UP000694554"/>
    </source>
</evidence>
<keyword evidence="1" id="KW-1133">Transmembrane helix</keyword>
<reference evidence="2" key="3">
    <citation type="submission" date="2025-09" db="UniProtKB">
        <authorList>
            <consortium name="Ensembl"/>
        </authorList>
    </citation>
    <scope>IDENTIFICATION</scope>
</reference>
<reference evidence="2" key="2">
    <citation type="submission" date="2025-08" db="UniProtKB">
        <authorList>
            <consortium name="Ensembl"/>
        </authorList>
    </citation>
    <scope>IDENTIFICATION</scope>
</reference>
<proteinExistence type="predicted"/>
<dbReference type="Proteomes" id="UP000694554">
    <property type="component" value="Chromosome 2"/>
</dbReference>
<reference evidence="2" key="1">
    <citation type="submission" date="2019-08" db="EMBL/GenBank/DDBJ databases">
        <title>Phocoena sinus (Vaquita) genome, mPhoSin1, primary haplotype.</title>
        <authorList>
            <person name="Morin P."/>
            <person name="Mountcastle J."/>
            <person name="Fungtammasan C."/>
            <person name="Rhie A."/>
            <person name="Rojas-Bracho L."/>
            <person name="Smith C.R."/>
            <person name="Taylor B.L."/>
            <person name="Gulland F.M.D."/>
            <person name="Musser W."/>
            <person name="Houck M."/>
            <person name="Haase B."/>
            <person name="Paez S."/>
            <person name="Howe K."/>
            <person name="Torrance J."/>
            <person name="Formenti G."/>
            <person name="Phillippy A."/>
            <person name="Ryder O."/>
            <person name="Jarvis E.D."/>
            <person name="Fedrigo O."/>
        </authorList>
    </citation>
    <scope>NUCLEOTIDE SEQUENCE [LARGE SCALE GENOMIC DNA]</scope>
</reference>
<name>A0A8C9E6X9_PHOSS</name>
<evidence type="ECO:0000256" key="1">
    <source>
        <dbReference type="SAM" id="Phobius"/>
    </source>
</evidence>
<dbReference type="AlphaFoldDB" id="A0A8C9E6X9"/>
<dbReference type="GeneTree" id="ENSGT01010000223771"/>
<organism evidence="2 3">
    <name type="scientific">Phocoena sinus</name>
    <name type="common">Vaquita</name>
    <dbReference type="NCBI Taxonomy" id="42100"/>
    <lineage>
        <taxon>Eukaryota</taxon>
        <taxon>Metazoa</taxon>
        <taxon>Chordata</taxon>
        <taxon>Craniata</taxon>
        <taxon>Vertebrata</taxon>
        <taxon>Euteleostomi</taxon>
        <taxon>Mammalia</taxon>
        <taxon>Eutheria</taxon>
        <taxon>Laurasiatheria</taxon>
        <taxon>Artiodactyla</taxon>
        <taxon>Whippomorpha</taxon>
        <taxon>Cetacea</taxon>
        <taxon>Odontoceti</taxon>
        <taxon>Phocoenidae</taxon>
        <taxon>Phocoena</taxon>
    </lineage>
</organism>
<keyword evidence="1" id="KW-0812">Transmembrane</keyword>
<keyword evidence="1" id="KW-0472">Membrane</keyword>
<dbReference type="Ensembl" id="ENSPSNT00000024947.1">
    <property type="protein sequence ID" value="ENSPSNP00000022180.1"/>
    <property type="gene ID" value="ENSPSNG00000016285.1"/>
</dbReference>
<feature type="transmembrane region" description="Helical" evidence="1">
    <location>
        <begin position="70"/>
        <end position="86"/>
    </location>
</feature>
<feature type="transmembrane region" description="Helical" evidence="1">
    <location>
        <begin position="34"/>
        <end position="58"/>
    </location>
</feature>